<sequence length="236" mass="26384">MNKAIPILATILGVFVIMMLFVIVYVMFCYTVFIDNEPYKFWELRNGHDTENPSLTAVKSLDQESTVVGREVPGGVLIDGSSQEYLSALDESFIEDAHIDDANIDDTNIDDTGDDTEDDSLNRTLILQNLLPTSSVRKVPDPYSDNFINIGGIVVVVKCFQSLIPGDLLRIVKFSSKTNDDNYKFEDIMCSGIILNTLLEVKGNKVVLKFKNHEEELMKEFPLTCVSLESTLLSSL</sequence>
<reference evidence="1" key="1">
    <citation type="submission" date="2022-06" db="EMBL/GenBank/DDBJ databases">
        <authorList>
            <person name="Legras J.-L."/>
            <person name="Devillers H."/>
            <person name="Grondin C."/>
        </authorList>
    </citation>
    <scope>NUCLEOTIDE SEQUENCE</scope>
    <source>
        <strain evidence="1">CLIB 1444</strain>
    </source>
</reference>
<evidence type="ECO:0000313" key="1">
    <source>
        <dbReference type="EMBL" id="CAH6723015.1"/>
    </source>
</evidence>
<name>A0ACA9YE44_9ASCO</name>
<comment type="caution">
    <text evidence="1">The sequence shown here is derived from an EMBL/GenBank/DDBJ whole genome shotgun (WGS) entry which is preliminary data.</text>
</comment>
<proteinExistence type="predicted"/>
<dbReference type="Proteomes" id="UP001152531">
    <property type="component" value="Unassembled WGS sequence"/>
</dbReference>
<evidence type="ECO:0000313" key="2">
    <source>
        <dbReference type="Proteomes" id="UP001152531"/>
    </source>
</evidence>
<keyword evidence="2" id="KW-1185">Reference proteome</keyword>
<protein>
    <submittedName>
        <fullName evidence="1">Uncharacterized protein</fullName>
    </submittedName>
</protein>
<gene>
    <name evidence="1" type="ORF">CLIB1444_12S02344</name>
</gene>
<dbReference type="EMBL" id="CALSDN010000012">
    <property type="protein sequence ID" value="CAH6723015.1"/>
    <property type="molecule type" value="Genomic_DNA"/>
</dbReference>
<accession>A0ACA9YE44</accession>
<organism evidence="1 2">
    <name type="scientific">[Candida] jaroonii</name>
    <dbReference type="NCBI Taxonomy" id="467808"/>
    <lineage>
        <taxon>Eukaryota</taxon>
        <taxon>Fungi</taxon>
        <taxon>Dikarya</taxon>
        <taxon>Ascomycota</taxon>
        <taxon>Saccharomycotina</taxon>
        <taxon>Pichiomycetes</taxon>
        <taxon>Debaryomycetaceae</taxon>
        <taxon>Yamadazyma</taxon>
    </lineage>
</organism>